<dbReference type="Gene3D" id="3.30.1240.10">
    <property type="match status" value="1"/>
</dbReference>
<dbReference type="GO" id="GO:0000287">
    <property type="term" value="F:magnesium ion binding"/>
    <property type="evidence" value="ECO:0007669"/>
    <property type="project" value="TreeGrafter"/>
</dbReference>
<dbReference type="SFLD" id="SFLDG01140">
    <property type="entry name" value="C2.B:_Phosphomannomutase_and_P"/>
    <property type="match status" value="1"/>
</dbReference>
<reference evidence="1 2" key="1">
    <citation type="submission" date="2016-08" db="EMBL/GenBank/DDBJ databases">
        <title>Complete Genome Sequence Of The Indigo Reducing Clostridium isatidis DSM15098.</title>
        <authorList>
            <person name="Little G.T."/>
            <person name="Minton N.P."/>
        </authorList>
    </citation>
    <scope>NUCLEOTIDE SEQUENCE [LARGE SCALE GENOMIC DNA]</scope>
    <source>
        <strain evidence="1 2">DSM 15098</strain>
    </source>
</reference>
<dbReference type="AlphaFoldDB" id="A0A343JCN3"/>
<dbReference type="OrthoDB" id="9810101at2"/>
<dbReference type="SFLD" id="SFLDS00003">
    <property type="entry name" value="Haloacid_Dehalogenase"/>
    <property type="match status" value="1"/>
</dbReference>
<protein>
    <recommendedName>
        <fullName evidence="3">Hydrolase</fullName>
    </recommendedName>
</protein>
<dbReference type="KEGG" id="cia:BEN51_07280"/>
<dbReference type="InterPro" id="IPR006379">
    <property type="entry name" value="HAD-SF_hydro_IIB"/>
</dbReference>
<keyword evidence="2" id="KW-1185">Reference proteome</keyword>
<dbReference type="GO" id="GO:0005829">
    <property type="term" value="C:cytosol"/>
    <property type="evidence" value="ECO:0007669"/>
    <property type="project" value="TreeGrafter"/>
</dbReference>
<dbReference type="NCBIfam" id="TIGR01484">
    <property type="entry name" value="HAD-SF-IIB"/>
    <property type="match status" value="1"/>
</dbReference>
<evidence type="ECO:0008006" key="3">
    <source>
        <dbReference type="Google" id="ProtNLM"/>
    </source>
</evidence>
<dbReference type="InterPro" id="IPR000150">
    <property type="entry name" value="Cof"/>
</dbReference>
<accession>A0A343JCN3</accession>
<dbReference type="SUPFAM" id="SSF56784">
    <property type="entry name" value="HAD-like"/>
    <property type="match status" value="1"/>
</dbReference>
<dbReference type="RefSeq" id="WP_119865427.1">
    <property type="nucleotide sequence ID" value="NZ_CP016786.1"/>
</dbReference>
<dbReference type="EMBL" id="CP016786">
    <property type="protein sequence ID" value="ASW43291.1"/>
    <property type="molecule type" value="Genomic_DNA"/>
</dbReference>
<dbReference type="NCBIfam" id="TIGR00099">
    <property type="entry name" value="Cof-subfamily"/>
    <property type="match status" value="1"/>
</dbReference>
<dbReference type="InterPro" id="IPR036412">
    <property type="entry name" value="HAD-like_sf"/>
</dbReference>
<proteinExistence type="predicted"/>
<evidence type="ECO:0000313" key="2">
    <source>
        <dbReference type="Proteomes" id="UP000264883"/>
    </source>
</evidence>
<dbReference type="PANTHER" id="PTHR10000:SF25">
    <property type="entry name" value="PHOSPHATASE YKRA-RELATED"/>
    <property type="match status" value="1"/>
</dbReference>
<name>A0A343JCN3_9CLOT</name>
<dbReference type="Gene3D" id="3.40.50.1000">
    <property type="entry name" value="HAD superfamily/HAD-like"/>
    <property type="match status" value="1"/>
</dbReference>
<gene>
    <name evidence="1" type="ORF">BEN51_07280</name>
</gene>
<dbReference type="InterPro" id="IPR023214">
    <property type="entry name" value="HAD_sf"/>
</dbReference>
<dbReference type="GO" id="GO:0016791">
    <property type="term" value="F:phosphatase activity"/>
    <property type="evidence" value="ECO:0007669"/>
    <property type="project" value="TreeGrafter"/>
</dbReference>
<dbReference type="Proteomes" id="UP000264883">
    <property type="component" value="Chromosome"/>
</dbReference>
<evidence type="ECO:0000313" key="1">
    <source>
        <dbReference type="EMBL" id="ASW43291.1"/>
    </source>
</evidence>
<sequence length="281" mass="31765">MKRKLIFIDVDGTLCGLDGQVPESAKKAINIARSKGHLVLLCTGRSKAEITEDISSIGFDGMICAGGGYIEINEEVLFHKKMPIETVKEIIEYFNLHNIDYYIESNDGIFGSSGCINAIIRQVTKGFEENSSEYEKAKNEMNWFFKILNQYKDKEINYNNINKISFISNGHPYEEVYNTFKRELEIYHSTVPQFGENSGEIGIKGINKAKAIDYVIKYLNIDKSDTLAYGDGENDIDMFKSVNHGVAMENARPNLIKVAKEITYTAESNGIYLSFKKNNLI</sequence>
<organism evidence="1 2">
    <name type="scientific">Clostridium isatidis</name>
    <dbReference type="NCBI Taxonomy" id="182773"/>
    <lineage>
        <taxon>Bacteria</taxon>
        <taxon>Bacillati</taxon>
        <taxon>Bacillota</taxon>
        <taxon>Clostridia</taxon>
        <taxon>Eubacteriales</taxon>
        <taxon>Clostridiaceae</taxon>
        <taxon>Clostridium</taxon>
    </lineage>
</organism>
<dbReference type="Pfam" id="PF08282">
    <property type="entry name" value="Hydrolase_3"/>
    <property type="match status" value="1"/>
</dbReference>
<dbReference type="PANTHER" id="PTHR10000">
    <property type="entry name" value="PHOSPHOSERINE PHOSPHATASE"/>
    <property type="match status" value="1"/>
</dbReference>